<gene>
    <name evidence="11" type="primary">CWINV5</name>
    <name evidence="12" type="ORF">MANES_08G027300</name>
</gene>
<evidence type="ECO:0000259" key="10">
    <source>
        <dbReference type="Pfam" id="PF08244"/>
    </source>
</evidence>
<dbReference type="SMART" id="SM00640">
    <property type="entry name" value="Glyco_32"/>
    <property type="match status" value="1"/>
</dbReference>
<protein>
    <submittedName>
        <fullName evidence="11">Cell wall invertase</fullName>
    </submittedName>
</protein>
<dbReference type="InterPro" id="IPR013320">
    <property type="entry name" value="ConA-like_dom_sf"/>
</dbReference>
<dbReference type="AlphaFoldDB" id="J9UP76"/>
<evidence type="ECO:0000256" key="4">
    <source>
        <dbReference type="ARBA" id="ARBA00022554"/>
    </source>
</evidence>
<dbReference type="InterPro" id="IPR050551">
    <property type="entry name" value="Fructan_Metab_Enzymes"/>
</dbReference>
<dbReference type="PROSITE" id="PS00609">
    <property type="entry name" value="GLYCOSYL_HYDROL_F32"/>
    <property type="match status" value="1"/>
</dbReference>
<keyword evidence="4" id="KW-0926">Vacuole</keyword>
<reference evidence="12 13" key="2">
    <citation type="submission" date="2016-02" db="EMBL/GenBank/DDBJ databases">
        <title>WGS assembly of Manihot esculenta.</title>
        <authorList>
            <person name="Bredeson J.V."/>
            <person name="Prochnik S.E."/>
            <person name="Lyons J.B."/>
            <person name="Schmutz J."/>
            <person name="Grimwood J."/>
            <person name="Vrebalov J."/>
            <person name="Bart R.S."/>
            <person name="Amuge T."/>
            <person name="Ferguson M.E."/>
            <person name="Green R."/>
            <person name="Putnam N."/>
            <person name="Stites J."/>
            <person name="Rounsley S."/>
            <person name="Rokhsar D.S."/>
        </authorList>
    </citation>
    <scope>NUCLEOTIDE SEQUENCE [LARGE SCALE GENOMIC DNA]</scope>
    <source>
        <strain evidence="13">cv. AM560-2</strain>
        <tissue evidence="12">Leaf</tissue>
    </source>
</reference>
<evidence type="ECO:0000256" key="8">
    <source>
        <dbReference type="SAM" id="SignalP"/>
    </source>
</evidence>
<dbReference type="SUPFAM" id="SSF49899">
    <property type="entry name" value="Concanavalin A-like lectins/glucanases"/>
    <property type="match status" value="1"/>
</dbReference>
<dbReference type="Gene3D" id="2.60.120.560">
    <property type="entry name" value="Exo-inulinase, domain 1"/>
    <property type="match status" value="1"/>
</dbReference>
<keyword evidence="6 7" id="KW-0326">Glycosidase</keyword>
<evidence type="ECO:0000313" key="12">
    <source>
        <dbReference type="EMBL" id="OAY42925.1"/>
    </source>
</evidence>
<evidence type="ECO:0000259" key="9">
    <source>
        <dbReference type="Pfam" id="PF00251"/>
    </source>
</evidence>
<dbReference type="OMA" id="NWMALDP"/>
<evidence type="ECO:0000256" key="7">
    <source>
        <dbReference type="RuleBase" id="RU362110"/>
    </source>
</evidence>
<dbReference type="Gramene" id="Manes.08G027300.1.v8.1">
    <property type="protein sequence ID" value="Manes.08G027300.1.v8.1.CDS"/>
    <property type="gene ID" value="Manes.08G027300.v8.1"/>
</dbReference>
<evidence type="ECO:0000256" key="3">
    <source>
        <dbReference type="ARBA" id="ARBA00009902"/>
    </source>
</evidence>
<evidence type="ECO:0000256" key="5">
    <source>
        <dbReference type="ARBA" id="ARBA00022801"/>
    </source>
</evidence>
<comment type="similarity">
    <text evidence="3 7">Belongs to the glycosyl hydrolase 32 family.</text>
</comment>
<feature type="domain" description="Glycosyl hydrolase family 32 N-terminal" evidence="9">
    <location>
        <begin position="49"/>
        <end position="366"/>
    </location>
</feature>
<proteinExistence type="evidence at transcript level"/>
<evidence type="ECO:0000256" key="2">
    <source>
        <dbReference type="ARBA" id="ARBA00004116"/>
    </source>
</evidence>
<feature type="domain" description="Glycosyl hydrolase family 32 C-terminal" evidence="10">
    <location>
        <begin position="369"/>
        <end position="563"/>
    </location>
</feature>
<keyword evidence="8" id="KW-0732">Signal</keyword>
<dbReference type="Pfam" id="PF00251">
    <property type="entry name" value="Glyco_hydro_32N"/>
    <property type="match status" value="1"/>
</dbReference>
<dbReference type="FunFam" id="2.60.120.560:FF:000002">
    <property type="entry name" value="Beta-fructofuranosidase, insoluble isoenzyme CWINV1"/>
    <property type="match status" value="1"/>
</dbReference>
<dbReference type="Gene3D" id="2.115.10.20">
    <property type="entry name" value="Glycosyl hydrolase domain, family 43"/>
    <property type="match status" value="1"/>
</dbReference>
<accession>J9UP76</accession>
<evidence type="ECO:0000313" key="11">
    <source>
        <dbReference type="EMBL" id="AFR69122.1"/>
    </source>
</evidence>
<dbReference type="InterPro" id="IPR001362">
    <property type="entry name" value="Glyco_hydro_32"/>
</dbReference>
<dbReference type="EMBL" id="CM004394">
    <property type="protein sequence ID" value="OAY42925.1"/>
    <property type="molecule type" value="Genomic_DNA"/>
</dbReference>
<dbReference type="InterPro" id="IPR023296">
    <property type="entry name" value="Glyco_hydro_beta-prop_sf"/>
</dbReference>
<dbReference type="STRING" id="3983.J9UP76"/>
<dbReference type="Pfam" id="PF08244">
    <property type="entry name" value="Glyco_hydro_32C"/>
    <property type="match status" value="1"/>
</dbReference>
<dbReference type="CDD" id="cd18624">
    <property type="entry name" value="GH32_Fruct1-like"/>
    <property type="match status" value="1"/>
</dbReference>
<dbReference type="FunFam" id="2.115.10.20:FF:000001">
    <property type="entry name" value="Beta-fructofuranosidase, insoluble isoenzyme CWINV1"/>
    <property type="match status" value="1"/>
</dbReference>
<feature type="chain" id="PRO_5011418052" evidence="8">
    <location>
        <begin position="25"/>
        <end position="576"/>
    </location>
</feature>
<dbReference type="InterPro" id="IPR013189">
    <property type="entry name" value="Glyco_hydro_32_C"/>
</dbReference>
<sequence>MVTSKFLIVLAFLFVLCNNGRVLGSHRIYVEYQNFKADKVSQVHRTAYHFQPPMNWINDPNGPMYYKGLYHLFYQYNPKGAVWGNIVWAHSVSKDLINWEALEHAIYPSKEFDKNGCWSGSVTILPDDKPVILYTGIDPKKRQVQNYAVPKNLSDPYLREWDKPDDHNPIVDPDKSVNASAFRDPTTAWLVDGQWRMVVGSRDKDTGIAYLYRSKDFKEWVKAESPLHSLEKTGMWECPDFFPVSLSGENGLDTSVFEKKGKHAFKVSLDVTRYEYYTIGTYDKENDKYIPDEDSIDGWSGLRFDYGNFYASKTFFDPSKHRRILWGWANESDTVKDDKEKGWAGIQAIPRKVWLDANGKQLVQWPVEELETLRTNEVQLSNQKLQKGEHIEVKGITAAQADVDVTFSFPSLDKAESFDPKWEKLDALDVCAQKGSKVEGGLGPFGLLTLASEKLEEFTPVFFRIFKAPTKHAVLLCSDASSSSLGNGLYKPSFAGFVDVDLTNNKLSLRSLIDHSVVESFGAEGKTVILSRVYPTLAILGKAHLFVFNNGSETITMEKLGAWSMKKPQMNEALKK</sequence>
<dbReference type="GO" id="GO:0005975">
    <property type="term" value="P:carbohydrate metabolic process"/>
    <property type="evidence" value="ECO:0007669"/>
    <property type="project" value="InterPro"/>
</dbReference>
<dbReference type="InterPro" id="IPR018053">
    <property type="entry name" value="Glyco_hydro_32_AS"/>
</dbReference>
<dbReference type="SUPFAM" id="SSF75005">
    <property type="entry name" value="Arabinanase/levansucrase/invertase"/>
    <property type="match status" value="1"/>
</dbReference>
<comment type="catalytic activity">
    <reaction evidence="1">
        <text>Hydrolysis of terminal non-reducing beta-D-fructofuranoside residues in beta-D-fructofuranosides.</text>
        <dbReference type="EC" id="3.2.1.26"/>
    </reaction>
</comment>
<dbReference type="InterPro" id="IPR013148">
    <property type="entry name" value="Glyco_hydro_32_N"/>
</dbReference>
<keyword evidence="5 7" id="KW-0378">Hydrolase</keyword>
<name>J9UP76_MANES</name>
<evidence type="ECO:0000256" key="1">
    <source>
        <dbReference type="ARBA" id="ARBA00000094"/>
    </source>
</evidence>
<evidence type="ECO:0000256" key="6">
    <source>
        <dbReference type="ARBA" id="ARBA00023295"/>
    </source>
</evidence>
<feature type="signal peptide" evidence="8">
    <location>
        <begin position="1"/>
        <end position="24"/>
    </location>
</feature>
<evidence type="ECO:0000313" key="13">
    <source>
        <dbReference type="Proteomes" id="UP000091857"/>
    </source>
</evidence>
<dbReference type="PANTHER" id="PTHR31953">
    <property type="entry name" value="BETA-FRUCTOFURANOSIDASE, INSOLUBLE ISOENZYME CWINV1-RELATED"/>
    <property type="match status" value="1"/>
</dbReference>
<dbReference type="Proteomes" id="UP000091857">
    <property type="component" value="Chromosome 8"/>
</dbReference>
<organism evidence="11">
    <name type="scientific">Manihot esculenta</name>
    <name type="common">Cassava</name>
    <name type="synonym">Jatropha manihot</name>
    <dbReference type="NCBI Taxonomy" id="3983"/>
    <lineage>
        <taxon>Eukaryota</taxon>
        <taxon>Viridiplantae</taxon>
        <taxon>Streptophyta</taxon>
        <taxon>Embryophyta</taxon>
        <taxon>Tracheophyta</taxon>
        <taxon>Spermatophyta</taxon>
        <taxon>Magnoliopsida</taxon>
        <taxon>eudicotyledons</taxon>
        <taxon>Gunneridae</taxon>
        <taxon>Pentapetalae</taxon>
        <taxon>rosids</taxon>
        <taxon>fabids</taxon>
        <taxon>Malpighiales</taxon>
        <taxon>Euphorbiaceae</taxon>
        <taxon>Crotonoideae</taxon>
        <taxon>Manihoteae</taxon>
        <taxon>Manihot</taxon>
    </lineage>
</organism>
<dbReference type="OrthoDB" id="202537at2759"/>
<dbReference type="GO" id="GO:0005773">
    <property type="term" value="C:vacuole"/>
    <property type="evidence" value="ECO:0007669"/>
    <property type="project" value="UniProtKB-SubCell"/>
</dbReference>
<dbReference type="GO" id="GO:0004564">
    <property type="term" value="F:beta-fructofuranosidase activity"/>
    <property type="evidence" value="ECO:0007669"/>
    <property type="project" value="UniProtKB-EC"/>
</dbReference>
<keyword evidence="13" id="KW-1185">Reference proteome</keyword>
<comment type="subcellular location">
    <subcellularLocation>
        <location evidence="2">Vacuole</location>
    </subcellularLocation>
</comment>
<dbReference type="EMBL" id="JX291159">
    <property type="protein sequence ID" value="AFR69122.1"/>
    <property type="molecule type" value="mRNA"/>
</dbReference>
<reference evidence="11" key="1">
    <citation type="journal article" date="2014" name="Int. J. Mol. Sci.">
        <title>Genome-wide identification, 3D modeling, expression and enzymatic activity analysis of cell wall invertase gene family from cassava (Manihot esculenta Crantz).</title>
        <authorList>
            <person name="Yao Y."/>
            <person name="Geng M.T."/>
            <person name="Wu X.H."/>
            <person name="Liu J."/>
            <person name="Li R.M."/>
            <person name="Hu X.W."/>
            <person name="Guo J.C."/>
        </authorList>
    </citation>
    <scope>NUCLEOTIDE SEQUENCE</scope>
    <source>
        <tissue evidence="11">Leaf and stem</tissue>
    </source>
</reference>